<evidence type="ECO:0000313" key="9">
    <source>
        <dbReference type="Proteomes" id="UP000659698"/>
    </source>
</evidence>
<dbReference type="HAMAP" id="MF_00109">
    <property type="entry name" value="Shikimate_kinase"/>
    <property type="match status" value="1"/>
</dbReference>
<keyword evidence="5 7" id="KW-0067">ATP-binding</keyword>
<dbReference type="EC" id="2.7.1.71" evidence="7"/>
<reference evidence="8 9" key="1">
    <citation type="journal article" date="2019" name="Int. J. Syst. Evol. Microbiol.">
        <title>Rufibacter sediminis sp. nov., isolated from freshwater lake sediment.</title>
        <authorList>
            <person name="Qu J.H."/>
            <person name="Zhang L.J."/>
            <person name="Fu Y.H."/>
            <person name="Li H.F."/>
        </authorList>
    </citation>
    <scope>NUCLEOTIDE SEQUENCE [LARGE SCALE GENOMIC DNA]</scope>
    <source>
        <strain evidence="8 9">H-1</strain>
    </source>
</reference>
<evidence type="ECO:0000256" key="5">
    <source>
        <dbReference type="ARBA" id="ARBA00022840"/>
    </source>
</evidence>
<sequence length="175" mass="19188">MPSKIFLVGMPGCGKSTVGKVLAEQLAYRFLDLDTLIEEQEGLTVPQVFEQRGQTYFREAEAKALRQVANRTENLVLATGGGAPCFCGNMAFMVSQGFPIYLSLSPEKLVARLTAQDLQARPLLRDKSPAELLRYLSDTVSQREKFYLQAAGVVPAGEGSVPEVAQKITQFLRTS</sequence>
<keyword evidence="4 7" id="KW-0418">Kinase</keyword>
<keyword evidence="7" id="KW-0479">Metal-binding</keyword>
<dbReference type="Gene3D" id="3.40.50.300">
    <property type="entry name" value="P-loop containing nucleotide triphosphate hydrolases"/>
    <property type="match status" value="1"/>
</dbReference>
<evidence type="ECO:0000256" key="4">
    <source>
        <dbReference type="ARBA" id="ARBA00022777"/>
    </source>
</evidence>
<comment type="cofactor">
    <cofactor evidence="7">
        <name>Mg(2+)</name>
        <dbReference type="ChEBI" id="CHEBI:18420"/>
    </cofactor>
    <text evidence="7">Binds 1 Mg(2+) ion per subunit.</text>
</comment>
<keyword evidence="7" id="KW-0460">Magnesium</keyword>
<dbReference type="PANTHER" id="PTHR21087">
    <property type="entry name" value="SHIKIMATE KINASE"/>
    <property type="match status" value="1"/>
</dbReference>
<feature type="binding site" evidence="7">
    <location>
        <position position="81"/>
    </location>
    <ligand>
        <name>substrate</name>
    </ligand>
</feature>
<evidence type="ECO:0000313" key="8">
    <source>
        <dbReference type="EMBL" id="MBC3540969.1"/>
    </source>
</evidence>
<dbReference type="InterPro" id="IPR027417">
    <property type="entry name" value="P-loop_NTPase"/>
</dbReference>
<keyword evidence="3 7" id="KW-0547">Nucleotide-binding</keyword>
<evidence type="ECO:0000256" key="2">
    <source>
        <dbReference type="ARBA" id="ARBA00022679"/>
    </source>
</evidence>
<keyword evidence="6 7" id="KW-0057">Aromatic amino acid biosynthesis</keyword>
<gene>
    <name evidence="7" type="primary">aroK</name>
    <name evidence="8" type="ORF">H7U12_14845</name>
</gene>
<dbReference type="SUPFAM" id="SSF52540">
    <property type="entry name" value="P-loop containing nucleoside triphosphate hydrolases"/>
    <property type="match status" value="1"/>
</dbReference>
<evidence type="ECO:0000256" key="3">
    <source>
        <dbReference type="ARBA" id="ARBA00022741"/>
    </source>
</evidence>
<dbReference type="CDD" id="cd00464">
    <property type="entry name" value="SK"/>
    <property type="match status" value="1"/>
</dbReference>
<name>A0ABR6VVP6_9BACT</name>
<protein>
    <recommendedName>
        <fullName evidence="7">Shikimate kinase</fullName>
        <shortName evidence="7">SK</shortName>
        <ecNumber evidence="7">2.7.1.71</ecNumber>
    </recommendedName>
</protein>
<dbReference type="RefSeq" id="WP_186639377.1">
    <property type="nucleotide sequence ID" value="NZ_JACOAF010000033.1"/>
</dbReference>
<keyword evidence="9" id="KW-1185">Reference proteome</keyword>
<evidence type="ECO:0000256" key="1">
    <source>
        <dbReference type="ARBA" id="ARBA00022605"/>
    </source>
</evidence>
<comment type="function">
    <text evidence="7">Catalyzes the specific phosphorylation of the 3-hydroxyl group of shikimic acid using ATP as a cosubstrate.</text>
</comment>
<feature type="binding site" evidence="7">
    <location>
        <begin position="12"/>
        <end position="17"/>
    </location>
    <ligand>
        <name>ATP</name>
        <dbReference type="ChEBI" id="CHEBI:30616"/>
    </ligand>
</feature>
<keyword evidence="2 7" id="KW-0808">Transferase</keyword>
<dbReference type="PANTHER" id="PTHR21087:SF16">
    <property type="entry name" value="SHIKIMATE KINASE 1, CHLOROPLASTIC"/>
    <property type="match status" value="1"/>
</dbReference>
<dbReference type="Proteomes" id="UP000659698">
    <property type="component" value="Unassembled WGS sequence"/>
</dbReference>
<comment type="catalytic activity">
    <reaction evidence="7">
        <text>shikimate + ATP = 3-phosphoshikimate + ADP + H(+)</text>
        <dbReference type="Rhea" id="RHEA:13121"/>
        <dbReference type="ChEBI" id="CHEBI:15378"/>
        <dbReference type="ChEBI" id="CHEBI:30616"/>
        <dbReference type="ChEBI" id="CHEBI:36208"/>
        <dbReference type="ChEBI" id="CHEBI:145989"/>
        <dbReference type="ChEBI" id="CHEBI:456216"/>
        <dbReference type="EC" id="2.7.1.71"/>
    </reaction>
</comment>
<dbReference type="EMBL" id="JACOAF010000033">
    <property type="protein sequence ID" value="MBC3540969.1"/>
    <property type="molecule type" value="Genomic_DNA"/>
</dbReference>
<evidence type="ECO:0000256" key="6">
    <source>
        <dbReference type="ARBA" id="ARBA00023141"/>
    </source>
</evidence>
<dbReference type="GO" id="GO:0016301">
    <property type="term" value="F:kinase activity"/>
    <property type="evidence" value="ECO:0007669"/>
    <property type="project" value="UniProtKB-KW"/>
</dbReference>
<feature type="binding site" evidence="7">
    <location>
        <position position="143"/>
    </location>
    <ligand>
        <name>substrate</name>
    </ligand>
</feature>
<dbReference type="PRINTS" id="PR01100">
    <property type="entry name" value="SHIKIMTKNASE"/>
</dbReference>
<feature type="binding site" evidence="7">
    <location>
        <position position="34"/>
    </location>
    <ligand>
        <name>substrate</name>
    </ligand>
</feature>
<comment type="subcellular location">
    <subcellularLocation>
        <location evidence="7">Cytoplasm</location>
    </subcellularLocation>
</comment>
<comment type="pathway">
    <text evidence="7">Metabolic intermediate biosynthesis; chorismate biosynthesis; chorismate from D-erythrose 4-phosphate and phosphoenolpyruvate: step 5/7.</text>
</comment>
<dbReference type="Pfam" id="PF01202">
    <property type="entry name" value="SKI"/>
    <property type="match status" value="1"/>
</dbReference>
<dbReference type="InterPro" id="IPR031322">
    <property type="entry name" value="Shikimate/glucono_kinase"/>
</dbReference>
<keyword evidence="7" id="KW-0963">Cytoplasm</keyword>
<comment type="similarity">
    <text evidence="7">Belongs to the shikimate kinase family.</text>
</comment>
<evidence type="ECO:0000256" key="7">
    <source>
        <dbReference type="HAMAP-Rule" id="MF_00109"/>
    </source>
</evidence>
<comment type="caution">
    <text evidence="7">Lacks conserved residue(s) required for the propagation of feature annotation.</text>
</comment>
<organism evidence="8 9">
    <name type="scientific">Rufibacter sediminis</name>
    <dbReference type="NCBI Taxonomy" id="2762756"/>
    <lineage>
        <taxon>Bacteria</taxon>
        <taxon>Pseudomonadati</taxon>
        <taxon>Bacteroidota</taxon>
        <taxon>Cytophagia</taxon>
        <taxon>Cytophagales</taxon>
        <taxon>Hymenobacteraceae</taxon>
        <taxon>Rufibacter</taxon>
    </lineage>
</organism>
<feature type="binding site" evidence="7">
    <location>
        <position position="58"/>
    </location>
    <ligand>
        <name>substrate</name>
    </ligand>
</feature>
<keyword evidence="1 7" id="KW-0028">Amino-acid biosynthesis</keyword>
<proteinExistence type="inferred from homology"/>
<accession>A0ABR6VVP6</accession>
<feature type="binding site" evidence="7">
    <location>
        <position position="121"/>
    </location>
    <ligand>
        <name>ATP</name>
        <dbReference type="ChEBI" id="CHEBI:30616"/>
    </ligand>
</feature>
<feature type="binding site" evidence="7">
    <location>
        <position position="16"/>
    </location>
    <ligand>
        <name>Mg(2+)</name>
        <dbReference type="ChEBI" id="CHEBI:18420"/>
    </ligand>
</feature>
<dbReference type="InterPro" id="IPR000623">
    <property type="entry name" value="Shikimate_kinase/TSH1"/>
</dbReference>
<comment type="caution">
    <text evidence="8">The sequence shown here is derived from an EMBL/GenBank/DDBJ whole genome shotgun (WGS) entry which is preliminary data.</text>
</comment>
<comment type="subunit">
    <text evidence="7">Monomer.</text>
</comment>